<keyword evidence="2 3" id="KW-0040">ANK repeat</keyword>
<keyword evidence="1" id="KW-0677">Repeat</keyword>
<evidence type="ECO:0000256" key="3">
    <source>
        <dbReference type="PROSITE-ProRule" id="PRU00023"/>
    </source>
</evidence>
<feature type="compositionally biased region" description="Polar residues" evidence="4">
    <location>
        <begin position="210"/>
        <end position="233"/>
    </location>
</feature>
<dbReference type="SUPFAM" id="SSF48403">
    <property type="entry name" value="Ankyrin repeat"/>
    <property type="match status" value="1"/>
</dbReference>
<dbReference type="PROSITE" id="PS50088">
    <property type="entry name" value="ANK_REPEAT"/>
    <property type="match status" value="4"/>
</dbReference>
<dbReference type="InterPro" id="IPR002110">
    <property type="entry name" value="Ankyrin_rpt"/>
</dbReference>
<gene>
    <name evidence="5" type="ORF">VHEMI00448</name>
</gene>
<feature type="repeat" description="ANK" evidence="3">
    <location>
        <begin position="345"/>
        <end position="373"/>
    </location>
</feature>
<dbReference type="Proteomes" id="UP000039046">
    <property type="component" value="Unassembled WGS sequence"/>
</dbReference>
<organism evidence="5 6">
    <name type="scientific">[Torrubiella] hemipterigena</name>
    <dbReference type="NCBI Taxonomy" id="1531966"/>
    <lineage>
        <taxon>Eukaryota</taxon>
        <taxon>Fungi</taxon>
        <taxon>Dikarya</taxon>
        <taxon>Ascomycota</taxon>
        <taxon>Pezizomycotina</taxon>
        <taxon>Sordariomycetes</taxon>
        <taxon>Hypocreomycetidae</taxon>
        <taxon>Hypocreales</taxon>
        <taxon>Clavicipitaceae</taxon>
        <taxon>Clavicipitaceae incertae sedis</taxon>
        <taxon>'Torrubiella' clade</taxon>
    </lineage>
</organism>
<name>A0A0A1T1Z0_9HYPO</name>
<proteinExistence type="predicted"/>
<evidence type="ECO:0000256" key="1">
    <source>
        <dbReference type="ARBA" id="ARBA00022737"/>
    </source>
</evidence>
<dbReference type="PROSITE" id="PS50297">
    <property type="entry name" value="ANK_REP_REGION"/>
    <property type="match status" value="3"/>
</dbReference>
<dbReference type="PANTHER" id="PTHR24171">
    <property type="entry name" value="ANKYRIN REPEAT DOMAIN-CONTAINING PROTEIN 39-RELATED"/>
    <property type="match status" value="1"/>
</dbReference>
<feature type="repeat" description="ANK" evidence="3">
    <location>
        <begin position="408"/>
        <end position="440"/>
    </location>
</feature>
<feature type="repeat" description="ANK" evidence="3">
    <location>
        <begin position="441"/>
        <end position="473"/>
    </location>
</feature>
<dbReference type="HOGENOM" id="CLU_023250_0_0_1"/>
<keyword evidence="6" id="KW-1185">Reference proteome</keyword>
<evidence type="ECO:0000256" key="2">
    <source>
        <dbReference type="ARBA" id="ARBA00023043"/>
    </source>
</evidence>
<dbReference type="AlphaFoldDB" id="A0A0A1T1Z0"/>
<protein>
    <submittedName>
        <fullName evidence="5">Uncharacterized protein</fullName>
    </submittedName>
</protein>
<accession>A0A0A1T1Z0</accession>
<evidence type="ECO:0000256" key="4">
    <source>
        <dbReference type="SAM" id="MobiDB-lite"/>
    </source>
</evidence>
<feature type="compositionally biased region" description="Polar residues" evidence="4">
    <location>
        <begin position="175"/>
        <end position="184"/>
    </location>
</feature>
<dbReference type="Gene3D" id="1.25.40.20">
    <property type="entry name" value="Ankyrin repeat-containing domain"/>
    <property type="match status" value="3"/>
</dbReference>
<reference evidence="5 6" key="1">
    <citation type="journal article" date="2015" name="Genome Announc.">
        <title>Draft Genome Sequence and Gene Annotation of the Entomopathogenic Fungus Verticillium hemipterigenum.</title>
        <authorList>
            <person name="Horn F."/>
            <person name="Habel A."/>
            <person name="Scharf D.H."/>
            <person name="Dworschak J."/>
            <person name="Brakhage A.A."/>
            <person name="Guthke R."/>
            <person name="Hertweck C."/>
            <person name="Linde J."/>
        </authorList>
    </citation>
    <scope>NUCLEOTIDE SEQUENCE [LARGE SCALE GENOMIC DNA]</scope>
</reference>
<feature type="region of interest" description="Disordered" evidence="4">
    <location>
        <begin position="175"/>
        <end position="252"/>
    </location>
</feature>
<sequence length="660" mass="71564">MEGPLIAPLCSLCSSVVHRSTACYTEIHTLILSSGQSRVTLGGLEILAGLIHEVSQYTNELNDALEKRPVVSPMTHTTLDTILGRLDSIYGKLNKQIMRLDAQNIDRVEPTYLQAHHNLVGAHSKFVGLLLDIVTMPSAELQMFRLQQNHDVILSITSISERALSCSDIFSAPNFDTNNETNTGVERRTNRLSVLPPPYSEEQDAAHPTVSRTQSHTTMASLGSSNSVGNSTETHSDAVSVGSSLPSNGPRRRISSFTTSLKAMASMVLPKDDVLAHALCNAVLSQDLVQVKGLLAQGTNVNGRDKDGNSPLNYAIQKNDLDIAKLLIYANADIEQTTKVTVLPPLFYALSLGYYEMAKLLITAGADANRARSNYQSTYFVDICRNDSVEKVRFLLENGADPNQSTTLGRVPLIYATRDDRYDISKLLLEHGAKADVGDLSNPTVLSIAVKKGNKDIAKLLLEHGARADSESSSGSRVLADAISAGDAGMITLLLDHKANANISIHRTRVTISQVLESVTASDEDMFPLVQGLARNGAALNSNKPAVRIALELHLPKVLAFLLDNGGDVNTLMAQGEPMLSYSIRERLHEEIAMIIEHGADVNLCDAQGSPPLTYARVYLDLIAEQMLLKLGAVDKQPPKRNTGPGRLNLDTMLATYKSD</sequence>
<dbReference type="InterPro" id="IPR036770">
    <property type="entry name" value="Ankyrin_rpt-contain_sf"/>
</dbReference>
<dbReference type="OrthoDB" id="20872at2759"/>
<evidence type="ECO:0000313" key="5">
    <source>
        <dbReference type="EMBL" id="CEJ80252.1"/>
    </source>
</evidence>
<feature type="repeat" description="ANK" evidence="3">
    <location>
        <begin position="307"/>
        <end position="339"/>
    </location>
</feature>
<dbReference type="STRING" id="1531966.A0A0A1T1Z0"/>
<dbReference type="Pfam" id="PF12796">
    <property type="entry name" value="Ank_2"/>
    <property type="match status" value="2"/>
</dbReference>
<evidence type="ECO:0000313" key="6">
    <source>
        <dbReference type="Proteomes" id="UP000039046"/>
    </source>
</evidence>
<dbReference type="Pfam" id="PF00023">
    <property type="entry name" value="Ank"/>
    <property type="match status" value="1"/>
</dbReference>
<dbReference type="SMART" id="SM00248">
    <property type="entry name" value="ANK"/>
    <property type="match status" value="8"/>
</dbReference>
<dbReference type="EMBL" id="CDHN01000001">
    <property type="protein sequence ID" value="CEJ80252.1"/>
    <property type="molecule type" value="Genomic_DNA"/>
</dbReference>